<sequence length="210" mass="23949">MLEKAMVQKTDCDPSMGQFLNEDTYEGQIDNPLSLNLYTYVSNNPLKYIDPTGNRQCIYANSCDVKETRAPGFWESEWNAIKAAHSSWFSAIDFWTAGLLSETKEYARISQEDTWSVRHFASAALLMMNFWPGGKFEKQSADLTATIWGRITATQSVRQGTYIPTSFVLEDITVNGNKLWVHGNATKHMEEYMRSENISMLSNDAQRMIQ</sequence>
<dbReference type="KEGG" id="pgm:PGRAT_21405"/>
<dbReference type="Gene3D" id="2.180.10.10">
    <property type="entry name" value="RHS repeat-associated core"/>
    <property type="match status" value="1"/>
</dbReference>
<protein>
    <recommendedName>
        <fullName evidence="3">RHS repeat-associated core domain-containing protein</fullName>
    </recommendedName>
</protein>
<dbReference type="eggNOG" id="COG3209">
    <property type="taxonomic scope" value="Bacteria"/>
</dbReference>
<accession>A0A089MEP8</accession>
<dbReference type="Proteomes" id="UP000029500">
    <property type="component" value="Chromosome"/>
</dbReference>
<dbReference type="OrthoDB" id="9816549at2"/>
<evidence type="ECO:0008006" key="3">
    <source>
        <dbReference type="Google" id="ProtNLM"/>
    </source>
</evidence>
<gene>
    <name evidence="1" type="ORF">PGRAT_21405</name>
</gene>
<dbReference type="InterPro" id="IPR022385">
    <property type="entry name" value="Rhs_assc_core"/>
</dbReference>
<keyword evidence="2" id="KW-1185">Reference proteome</keyword>
<dbReference type="AlphaFoldDB" id="A0A089MEP8"/>
<dbReference type="NCBIfam" id="TIGR03696">
    <property type="entry name" value="Rhs_assc_core"/>
    <property type="match status" value="1"/>
</dbReference>
<proteinExistence type="predicted"/>
<name>A0A089MEP8_9BACL</name>
<evidence type="ECO:0000313" key="1">
    <source>
        <dbReference type="EMBL" id="AIQ69908.1"/>
    </source>
</evidence>
<dbReference type="EMBL" id="CP009287">
    <property type="protein sequence ID" value="AIQ69908.1"/>
    <property type="molecule type" value="Genomic_DNA"/>
</dbReference>
<dbReference type="STRING" id="189425.PGRAT_21405"/>
<organism evidence="1 2">
    <name type="scientific">Paenibacillus graminis</name>
    <dbReference type="NCBI Taxonomy" id="189425"/>
    <lineage>
        <taxon>Bacteria</taxon>
        <taxon>Bacillati</taxon>
        <taxon>Bacillota</taxon>
        <taxon>Bacilli</taxon>
        <taxon>Bacillales</taxon>
        <taxon>Paenibacillaceae</taxon>
        <taxon>Paenibacillus</taxon>
    </lineage>
</organism>
<reference evidence="1 2" key="1">
    <citation type="submission" date="2014-08" db="EMBL/GenBank/DDBJ databases">
        <title>Comparative genomics of the Paenibacillus odorifer group.</title>
        <authorList>
            <person name="den Bakker H.C."/>
            <person name="Tsai Y.-C."/>
            <person name="Martin N."/>
            <person name="Korlach J."/>
            <person name="Wiedmann M."/>
        </authorList>
    </citation>
    <scope>NUCLEOTIDE SEQUENCE [LARGE SCALE GENOMIC DNA]</scope>
    <source>
        <strain evidence="1 2">DSM 15220</strain>
    </source>
</reference>
<evidence type="ECO:0000313" key="2">
    <source>
        <dbReference type="Proteomes" id="UP000029500"/>
    </source>
</evidence>
<dbReference type="HOGENOM" id="CLU_1309121_0_0_9"/>